<keyword evidence="1" id="KW-1133">Transmembrane helix</keyword>
<feature type="domain" description="FtsX extracellular" evidence="2">
    <location>
        <begin position="111"/>
        <end position="213"/>
    </location>
</feature>
<dbReference type="InterPro" id="IPR040690">
    <property type="entry name" value="FtsX_ECD"/>
</dbReference>
<dbReference type="EMBL" id="BAAAUT010000016">
    <property type="protein sequence ID" value="GAA3133207.1"/>
    <property type="molecule type" value="Genomic_DNA"/>
</dbReference>
<organism evidence="3 4">
    <name type="scientific">Planomonospora alba</name>
    <dbReference type="NCBI Taxonomy" id="161354"/>
    <lineage>
        <taxon>Bacteria</taxon>
        <taxon>Bacillati</taxon>
        <taxon>Actinomycetota</taxon>
        <taxon>Actinomycetes</taxon>
        <taxon>Streptosporangiales</taxon>
        <taxon>Streptosporangiaceae</taxon>
        <taxon>Planomonospora</taxon>
    </lineage>
</organism>
<name>A0ABP6N600_9ACTN</name>
<evidence type="ECO:0000259" key="2">
    <source>
        <dbReference type="Pfam" id="PF18075"/>
    </source>
</evidence>
<accession>A0ABP6N600</accession>
<dbReference type="Pfam" id="PF18075">
    <property type="entry name" value="FtsX_ECD"/>
    <property type="match status" value="1"/>
</dbReference>
<keyword evidence="4" id="KW-1185">Reference proteome</keyword>
<dbReference type="Gene3D" id="3.30.70.3040">
    <property type="match status" value="1"/>
</dbReference>
<dbReference type="Proteomes" id="UP001500320">
    <property type="component" value="Unassembled WGS sequence"/>
</dbReference>
<reference evidence="4" key="1">
    <citation type="journal article" date="2019" name="Int. J. Syst. Evol. Microbiol.">
        <title>The Global Catalogue of Microorganisms (GCM) 10K type strain sequencing project: providing services to taxonomists for standard genome sequencing and annotation.</title>
        <authorList>
            <consortium name="The Broad Institute Genomics Platform"/>
            <consortium name="The Broad Institute Genome Sequencing Center for Infectious Disease"/>
            <person name="Wu L."/>
            <person name="Ma J."/>
        </authorList>
    </citation>
    <scope>NUCLEOTIDE SEQUENCE [LARGE SCALE GENOMIC DNA]</scope>
    <source>
        <strain evidence="4">JCM 9373</strain>
    </source>
</reference>
<feature type="transmembrane region" description="Helical" evidence="1">
    <location>
        <begin position="57"/>
        <end position="78"/>
    </location>
</feature>
<proteinExistence type="predicted"/>
<evidence type="ECO:0000256" key="1">
    <source>
        <dbReference type="SAM" id="Phobius"/>
    </source>
</evidence>
<evidence type="ECO:0000313" key="3">
    <source>
        <dbReference type="EMBL" id="GAA3133207.1"/>
    </source>
</evidence>
<evidence type="ECO:0000313" key="4">
    <source>
        <dbReference type="Proteomes" id="UP001500320"/>
    </source>
</evidence>
<dbReference type="RefSeq" id="WP_344858928.1">
    <property type="nucleotide sequence ID" value="NZ_BAAAUT010000016.1"/>
</dbReference>
<sequence>MTAIGDRPHGEESVLVPGPAAVAEERLRDALSAAAGTAVGVRPLTAPARHRIRFPGLLTTAAAAAVVVATVFTATVVIRQVSGPPTPELSQEHVIAMAMTGASSDRADRADVSIFLCTEDDYYPHCGNREVTAAQKEEIRRRLDALPEAELVVFEDRGTAYAKFTAEFADYPKLLEAIQMEDLPESFRVKTRTDADSQVVMEAVRGLPGVSNVIDLACLLGEREC</sequence>
<gene>
    <name evidence="3" type="ORF">GCM10010466_24790</name>
</gene>
<keyword evidence="1" id="KW-0812">Transmembrane</keyword>
<protein>
    <recommendedName>
        <fullName evidence="2">FtsX extracellular domain-containing protein</fullName>
    </recommendedName>
</protein>
<comment type="caution">
    <text evidence="3">The sequence shown here is derived from an EMBL/GenBank/DDBJ whole genome shotgun (WGS) entry which is preliminary data.</text>
</comment>
<keyword evidence="1" id="KW-0472">Membrane</keyword>